<dbReference type="RefSeq" id="WP_108113404.1">
    <property type="nucleotide sequence ID" value="NZ_QBKT01000001.1"/>
</dbReference>
<organism evidence="4 5">
    <name type="scientific">Kordia periserrulae</name>
    <dbReference type="NCBI Taxonomy" id="701523"/>
    <lineage>
        <taxon>Bacteria</taxon>
        <taxon>Pseudomonadati</taxon>
        <taxon>Bacteroidota</taxon>
        <taxon>Flavobacteriia</taxon>
        <taxon>Flavobacteriales</taxon>
        <taxon>Flavobacteriaceae</taxon>
        <taxon>Kordia</taxon>
    </lineage>
</organism>
<dbReference type="EMBL" id="QBKT01000001">
    <property type="protein sequence ID" value="PTX64061.1"/>
    <property type="molecule type" value="Genomic_DNA"/>
</dbReference>
<name>A0A2T6C6V4_9FLAO</name>
<protein>
    <submittedName>
        <fullName evidence="4">Uncharacterized protein</fullName>
    </submittedName>
</protein>
<evidence type="ECO:0000256" key="3">
    <source>
        <dbReference type="SAM" id="MobiDB-lite"/>
    </source>
</evidence>
<dbReference type="AlphaFoldDB" id="A0A2T6C6V4"/>
<proteinExistence type="predicted"/>
<evidence type="ECO:0000313" key="5">
    <source>
        <dbReference type="Proteomes" id="UP000244090"/>
    </source>
</evidence>
<sequence length="837" mass="92214">MNSYNENLHSSVVSSLNAQELELQKLKSQKDSATFSMYYAQGARITAAEKLQMTTSKYKFQQQVNNQAVSDSDMSTNVLTSANNVKTYVAKSVTNASVAAANVQIATNAIVKLASDTGSIFSIVNAADFGTEIYRQAEKAKQYMDQTAYLAERTSQSGMEASALVAKISANTLAEEATTADTSVKSLLSVTSAQLDATTTELATESQKLATSNTEEKKAEGTLEDINAVYHATQTAYDLTNKELNLGLGVVSIMGVSTADESEADVPVGDETHYTVQFSHFKTPFRNVVPPKPQTSQDGKTIQVYNPVENYYIMLAKTSKKDTFSISEADALVGKENSSQYIKIHQSEFVTVKDNVSDLGVITKKIFTSELEDTDGDAMILGNDYVIFVYAELRTNYKKIINTFDNYLSAASAKFTLQNQLSAPKSTDIIVTPNGLPSKTKNNTAAQADETQKQVVSFTVWEDKDYTVSYRCMFLPHNKSFIKDLLTVEGLNAIESEAEGLERIADFYDPKIASTSTEITSTEAEITGIDAQLKEANDELKSTQSKAKKKSTDAKEKAALEKQEKQLENSIAALLLEKEKLTTKLEELQNKLTQYETGRQTEIEDLESSKKHVKPGFYFDLLTAEQVPAGSYTTTSQAKGSHLNEITRQILTIIDDTEALKVDIQVLKNNANQFVKDCKTLIKDIASKKGLDTLKNDAEAILKDVENMTDSLNAAKKEFVTLINDIIKLVKDIKSEASLLQLFEELIIIAEGYVNILNGYACSRQEMIIEPETTDNFGNRLINTKMYIPAVLSISNNASVEENAQFTNALSDFQKTADFIYLAGNSANLNNYQNQQS</sequence>
<dbReference type="PANTHER" id="PTHR32083">
    <property type="entry name" value="CILIA AND FLAGELLA-ASSOCIATED PROTEIN 58-RELATED"/>
    <property type="match status" value="1"/>
</dbReference>
<dbReference type="OrthoDB" id="723689at2"/>
<comment type="caution">
    <text evidence="4">The sequence shown here is derived from an EMBL/GenBank/DDBJ whole genome shotgun (WGS) entry which is preliminary data.</text>
</comment>
<evidence type="ECO:0000256" key="2">
    <source>
        <dbReference type="SAM" id="Coils"/>
    </source>
</evidence>
<feature type="coiled-coil region" evidence="2">
    <location>
        <begin position="691"/>
        <end position="718"/>
    </location>
</feature>
<dbReference type="Proteomes" id="UP000244090">
    <property type="component" value="Unassembled WGS sequence"/>
</dbReference>
<evidence type="ECO:0000256" key="1">
    <source>
        <dbReference type="ARBA" id="ARBA00023054"/>
    </source>
</evidence>
<accession>A0A2T6C6V4</accession>
<gene>
    <name evidence="4" type="ORF">C8N46_101671</name>
</gene>
<keyword evidence="5" id="KW-1185">Reference proteome</keyword>
<evidence type="ECO:0000313" key="4">
    <source>
        <dbReference type="EMBL" id="PTX64061.1"/>
    </source>
</evidence>
<reference evidence="4 5" key="1">
    <citation type="submission" date="2018-04" db="EMBL/GenBank/DDBJ databases">
        <title>Genomic Encyclopedia of Archaeal and Bacterial Type Strains, Phase II (KMG-II): from individual species to whole genera.</title>
        <authorList>
            <person name="Goeker M."/>
        </authorList>
    </citation>
    <scope>NUCLEOTIDE SEQUENCE [LARGE SCALE GENOMIC DNA]</scope>
    <source>
        <strain evidence="4 5">DSM 25731</strain>
    </source>
</reference>
<keyword evidence="1 2" id="KW-0175">Coiled coil</keyword>
<feature type="region of interest" description="Disordered" evidence="3">
    <location>
        <begin position="537"/>
        <end position="556"/>
    </location>
</feature>